<dbReference type="Proteomes" id="UP000228859">
    <property type="component" value="Unassembled WGS sequence"/>
</dbReference>
<keyword evidence="2" id="KW-0966">Cell projection</keyword>
<dbReference type="InterPro" id="IPR001029">
    <property type="entry name" value="Flagellin_N"/>
</dbReference>
<dbReference type="EMBL" id="DLUI01000099">
    <property type="protein sequence ID" value="DAB38277.1"/>
    <property type="molecule type" value="Genomic_DNA"/>
</dbReference>
<dbReference type="GO" id="GO:0005198">
    <property type="term" value="F:structural molecule activity"/>
    <property type="evidence" value="ECO:0007669"/>
    <property type="project" value="InterPro"/>
</dbReference>
<keyword evidence="2" id="KW-0282">Flagellum</keyword>
<proteinExistence type="predicted"/>
<accession>A0A2D3WHR0</accession>
<name>A0A2D3WHR0_9BACT</name>
<gene>
    <name evidence="2" type="ORF">CFH83_06910</name>
</gene>
<keyword evidence="2" id="KW-0969">Cilium</keyword>
<dbReference type="PANTHER" id="PTHR42792">
    <property type="entry name" value="FLAGELLIN"/>
    <property type="match status" value="1"/>
</dbReference>
<comment type="caution">
    <text evidence="2">The sequence shown here is derived from an EMBL/GenBank/DDBJ whole genome shotgun (WGS) entry which is preliminary data.</text>
</comment>
<evidence type="ECO:0000313" key="2">
    <source>
        <dbReference type="EMBL" id="DAB38277.1"/>
    </source>
</evidence>
<dbReference type="GO" id="GO:0009288">
    <property type="term" value="C:bacterial-type flagellum"/>
    <property type="evidence" value="ECO:0007669"/>
    <property type="project" value="InterPro"/>
</dbReference>
<sequence>MGFRINTNISAMNAHTNATMNNRSLDDSLSKLSSGLRINKAADDASGMAIADSLRSQANSLGQAISNANDAVGIVQTADKAMDEQVKILDTIKTKAIQSASDSQTASSREAIQKDINRLIEQLDNIAKTTTFNGQTLLSGTFSNKEFQVGAYSNQSIKTSIANTQSLAVGAISQRQDISQLGNTFAVAAGATNVLGATTLS</sequence>
<dbReference type="PRINTS" id="PR00207">
    <property type="entry name" value="FLAGELLIN"/>
</dbReference>
<reference evidence="2 3" key="1">
    <citation type="journal article" date="2017" name="Front. Microbiol.">
        <title>Comparative Genomic Analysis of the Class Epsilonproteobacteria and Proposed Reclassification to Epsilonbacteraeota (phyl. nov.).</title>
        <authorList>
            <person name="Waite D.W."/>
            <person name="Vanwonterghem I."/>
            <person name="Rinke C."/>
            <person name="Parks D.H."/>
            <person name="Zhang Y."/>
            <person name="Takai K."/>
            <person name="Sievert S.M."/>
            <person name="Simon J."/>
            <person name="Campbell B.J."/>
            <person name="Hanson T.E."/>
            <person name="Woyke T."/>
            <person name="Klotz M.G."/>
            <person name="Hugenholtz P."/>
        </authorList>
    </citation>
    <scope>NUCLEOTIDE SEQUENCE [LARGE SCALE GENOMIC DNA]</scope>
    <source>
        <strain evidence="2">UBA12443</strain>
    </source>
</reference>
<dbReference type="InterPro" id="IPR001492">
    <property type="entry name" value="Flagellin"/>
</dbReference>
<dbReference type="SUPFAM" id="SSF64518">
    <property type="entry name" value="Phase 1 flagellin"/>
    <property type="match status" value="1"/>
</dbReference>
<dbReference type="AlphaFoldDB" id="A0A2D3WHR0"/>
<dbReference type="Gene3D" id="1.20.1330.10">
    <property type="entry name" value="f41 fragment of flagellin, N-terminal domain"/>
    <property type="match status" value="1"/>
</dbReference>
<feature type="non-terminal residue" evidence="2">
    <location>
        <position position="201"/>
    </location>
</feature>
<evidence type="ECO:0000313" key="3">
    <source>
        <dbReference type="Proteomes" id="UP000228859"/>
    </source>
</evidence>
<feature type="domain" description="Flagellin N-terminal" evidence="1">
    <location>
        <begin position="5"/>
        <end position="142"/>
    </location>
</feature>
<dbReference type="Pfam" id="PF00669">
    <property type="entry name" value="Flagellin_N"/>
    <property type="match status" value="1"/>
</dbReference>
<dbReference type="PANTHER" id="PTHR42792:SF2">
    <property type="entry name" value="FLAGELLIN"/>
    <property type="match status" value="1"/>
</dbReference>
<protein>
    <submittedName>
        <fullName evidence="2">Flagellin B</fullName>
    </submittedName>
</protein>
<organism evidence="2 3">
    <name type="scientific">Sulfuricurvum kujiense</name>
    <dbReference type="NCBI Taxonomy" id="148813"/>
    <lineage>
        <taxon>Bacteria</taxon>
        <taxon>Pseudomonadati</taxon>
        <taxon>Campylobacterota</taxon>
        <taxon>Epsilonproteobacteria</taxon>
        <taxon>Campylobacterales</taxon>
        <taxon>Sulfurimonadaceae</taxon>
        <taxon>Sulfuricurvum</taxon>
    </lineage>
</organism>
<evidence type="ECO:0000259" key="1">
    <source>
        <dbReference type="Pfam" id="PF00669"/>
    </source>
</evidence>